<gene>
    <name evidence="4" type="ORF">ACFQDI_11085</name>
</gene>
<keyword evidence="2" id="KW-0732">Signal</keyword>
<feature type="compositionally biased region" description="Pro residues" evidence="1">
    <location>
        <begin position="48"/>
        <end position="58"/>
    </location>
</feature>
<evidence type="ECO:0000313" key="4">
    <source>
        <dbReference type="EMBL" id="MFC5455403.1"/>
    </source>
</evidence>
<dbReference type="InterPro" id="IPR031712">
    <property type="entry name" value="DUF5077"/>
</dbReference>
<dbReference type="Gene3D" id="2.60.120.260">
    <property type="entry name" value="Galactose-binding domain-like"/>
    <property type="match status" value="1"/>
</dbReference>
<evidence type="ECO:0000256" key="1">
    <source>
        <dbReference type="SAM" id="MobiDB-lite"/>
    </source>
</evidence>
<evidence type="ECO:0000313" key="5">
    <source>
        <dbReference type="Proteomes" id="UP001596052"/>
    </source>
</evidence>
<feature type="region of interest" description="Disordered" evidence="1">
    <location>
        <begin position="24"/>
        <end position="65"/>
    </location>
</feature>
<dbReference type="RefSeq" id="WP_377166449.1">
    <property type="nucleotide sequence ID" value="NZ_JBHSMQ010000003.1"/>
</dbReference>
<evidence type="ECO:0000256" key="2">
    <source>
        <dbReference type="SAM" id="SignalP"/>
    </source>
</evidence>
<organism evidence="4 5">
    <name type="scientific">Prosthecobacter fluviatilis</name>
    <dbReference type="NCBI Taxonomy" id="445931"/>
    <lineage>
        <taxon>Bacteria</taxon>
        <taxon>Pseudomonadati</taxon>
        <taxon>Verrucomicrobiota</taxon>
        <taxon>Verrucomicrobiia</taxon>
        <taxon>Verrucomicrobiales</taxon>
        <taxon>Verrucomicrobiaceae</taxon>
        <taxon>Prosthecobacter</taxon>
    </lineage>
</organism>
<evidence type="ECO:0000259" key="3">
    <source>
        <dbReference type="Pfam" id="PF16871"/>
    </source>
</evidence>
<protein>
    <submittedName>
        <fullName evidence="4">DUF5077 domain-containing protein</fullName>
    </submittedName>
</protein>
<feature type="compositionally biased region" description="Low complexity" evidence="1">
    <location>
        <begin position="28"/>
        <end position="47"/>
    </location>
</feature>
<dbReference type="InterPro" id="IPR008979">
    <property type="entry name" value="Galactose-bd-like_sf"/>
</dbReference>
<feature type="signal peptide" evidence="2">
    <location>
        <begin position="1"/>
        <end position="23"/>
    </location>
</feature>
<reference evidence="5" key="1">
    <citation type="journal article" date="2019" name="Int. J. Syst. Evol. Microbiol.">
        <title>The Global Catalogue of Microorganisms (GCM) 10K type strain sequencing project: providing services to taxonomists for standard genome sequencing and annotation.</title>
        <authorList>
            <consortium name="The Broad Institute Genomics Platform"/>
            <consortium name="The Broad Institute Genome Sequencing Center for Infectious Disease"/>
            <person name="Wu L."/>
            <person name="Ma J."/>
        </authorList>
    </citation>
    <scope>NUCLEOTIDE SEQUENCE [LARGE SCALE GENOMIC DNA]</scope>
    <source>
        <strain evidence="5">CGMCC 4.1469</strain>
    </source>
</reference>
<dbReference type="Pfam" id="PF16871">
    <property type="entry name" value="DUF5077"/>
    <property type="match status" value="1"/>
</dbReference>
<dbReference type="Proteomes" id="UP001596052">
    <property type="component" value="Unassembled WGS sequence"/>
</dbReference>
<feature type="chain" id="PRO_5046910878" evidence="2">
    <location>
        <begin position="24"/>
        <end position="339"/>
    </location>
</feature>
<dbReference type="EMBL" id="JBHSMQ010000003">
    <property type="protein sequence ID" value="MFC5455403.1"/>
    <property type="molecule type" value="Genomic_DNA"/>
</dbReference>
<sequence>MTRHPLSHAAGALALLLALNSCGKQEQPPAASAPAAAAPAPVAAKPAAPAPPPAPAKPAEPVFSATPVDLNGFGSDDPVLRADEPKRGVIVISPQDLKHTTQQHWDQYDCTSFNPKRWGRYEVRVTYTLRSTTLGTQFRFAQQPLKKTLTATSQPKCAIYGTVYVEKPMTYPFSIFTAATGSGEPGFEVHEIAFVPAPEGPSPVQAADGSIVLEAASATTWAENMRYEPKSEKNCLGFWTSEDDFAEWDFEVTKPGRYKVTVVHGCGTGNEGSQVAVKVGAQELKFTVKDTGGFQKWAEESVGEVDIKAPGKMRLVIDPVSKAKSAVLDVSKVVLKPVS</sequence>
<comment type="caution">
    <text evidence="4">The sequence shown here is derived from an EMBL/GenBank/DDBJ whole genome shotgun (WGS) entry which is preliminary data.</text>
</comment>
<feature type="domain" description="DUF5077" evidence="3">
    <location>
        <begin position="220"/>
        <end position="336"/>
    </location>
</feature>
<dbReference type="SUPFAM" id="SSF49785">
    <property type="entry name" value="Galactose-binding domain-like"/>
    <property type="match status" value="1"/>
</dbReference>
<accession>A0ABW0KPG6</accession>
<proteinExistence type="predicted"/>
<keyword evidence="5" id="KW-1185">Reference proteome</keyword>
<name>A0ABW0KPG6_9BACT</name>